<reference evidence="7" key="10">
    <citation type="submission" date="2023-10" db="EMBL/GenBank/DDBJ databases">
        <title>Pathogen: clinical or host-associated sample.</title>
        <authorList>
            <person name="Hergert J."/>
            <person name="Casey R."/>
            <person name="Wagner J."/>
            <person name="Young E.L."/>
            <person name="Oakeson K.F."/>
        </authorList>
    </citation>
    <scope>NUCLEOTIDE SEQUENCE</scope>
    <source>
        <strain evidence="7">2021CK-01020</strain>
    </source>
</reference>
<accession>A0A1S1BY62</accession>
<evidence type="ECO:0000313" key="8">
    <source>
        <dbReference type="Proteomes" id="UP000045039"/>
    </source>
</evidence>
<dbReference type="EMBL" id="CVVU01000264">
    <property type="protein sequence ID" value="CRQ01935.1"/>
    <property type="molecule type" value="Genomic_DNA"/>
</dbReference>
<reference evidence="9" key="4">
    <citation type="submission" date="2017-05" db="EMBL/GenBank/DDBJ databases">
        <authorList>
            <person name="Giani T."/>
            <person name="Arena F."/>
            <person name="Pollini S."/>
            <person name="Di Pilato V."/>
            <person name="D'Andrea M.M."/>
            <person name="Henrici De Angelis L."/>
            <person name="Bassetti M."/>
            <person name="Rossolini G.M."/>
        </authorList>
    </citation>
    <scope>NUCLEOTIDE SEQUENCE [LARGE SCALE GENOMIC DNA]</scope>
    <source>
        <strain evidence="9">S567_C10_BS</strain>
    </source>
</reference>
<dbReference type="EMBL" id="WOAD01000001">
    <property type="protein sequence ID" value="MUI33575.1"/>
    <property type="molecule type" value="Genomic_DNA"/>
</dbReference>
<dbReference type="CDD" id="cd17031">
    <property type="entry name" value="T3SC_IA_SycN-like"/>
    <property type="match status" value="1"/>
</dbReference>
<reference evidence="1" key="2">
    <citation type="submission" date="2015-06" db="EMBL/GenBank/DDBJ databases">
        <authorList>
            <person name="Radhakrishnan R."/>
            <person name="Underwood A."/>
            <person name="Al-Shahib A."/>
        </authorList>
    </citation>
    <scope>NUCLEOTIDE SEQUENCE</scope>
    <source>
        <strain evidence="1">P19_London_7_VIM_2_05_10</strain>
    </source>
</reference>
<dbReference type="Proteomes" id="UP000270834">
    <property type="component" value="Unassembled WGS sequence"/>
</dbReference>
<protein>
    <submittedName>
        <fullName evidence="1">Chaperone protein SycN</fullName>
    </submittedName>
    <submittedName>
        <fullName evidence="4">Type III secretion chaperone SycN</fullName>
    </submittedName>
</protein>
<dbReference type="Pfam" id="PF21665">
    <property type="entry name" value="Type_III_SycN"/>
    <property type="match status" value="1"/>
</dbReference>
<dbReference type="Proteomes" id="UP000253594">
    <property type="component" value="Unassembled WGS sequence"/>
</dbReference>
<evidence type="ECO:0000313" key="7">
    <source>
        <dbReference type="EMBL" id="WOS75223.1"/>
    </source>
</evidence>
<dbReference type="EMBL" id="QORE01000350">
    <property type="protein sequence ID" value="RCI74537.1"/>
    <property type="molecule type" value="Genomic_DNA"/>
</dbReference>
<dbReference type="Proteomes" id="UP000194857">
    <property type="component" value="Unassembled WGS sequence"/>
</dbReference>
<evidence type="ECO:0000313" key="6">
    <source>
        <dbReference type="EMBL" id="RMS57780.1"/>
    </source>
</evidence>
<reference evidence="3" key="8">
    <citation type="submission" date="2020-01" db="EMBL/GenBank/DDBJ databases">
        <title>Bacteria Cultured from War Wounds Associated with the Conflict in Eastern Ukraine.</title>
        <authorList>
            <person name="Snesrud E."/>
            <person name="Galac M.R."/>
            <person name="Mc Gann P."/>
            <person name="Valentine K."/>
            <person name="Viacheslav K."/>
        </authorList>
    </citation>
    <scope>NUCLEOTIDE SEQUENCE</scope>
    <source>
        <strain evidence="3">VNMU148</strain>
    </source>
</reference>
<reference evidence="2 12" key="7">
    <citation type="submission" date="2019-11" db="EMBL/GenBank/DDBJ databases">
        <title>Genomes of ocular Pseudomonas aeruginosa isolates.</title>
        <authorList>
            <person name="Khan M."/>
            <person name="Rice S.A."/>
            <person name="Willcox M.D.P."/>
            <person name="Stapleton F."/>
        </authorList>
    </citation>
    <scope>NUCLEOTIDE SEQUENCE [LARGE SCALE GENOMIC DNA]</scope>
    <source>
        <strain evidence="2 12">PA221</strain>
    </source>
</reference>
<dbReference type="KEGG" id="paeb:NCGM1900_4866"/>
<dbReference type="AlphaFoldDB" id="A0A072ZI04"/>
<gene>
    <name evidence="1" type="primary">sycN</name>
    <name evidence="6" type="ORF">ALP65_00380</name>
    <name evidence="4" type="ORF">CAZ10_30210</name>
    <name evidence="5" type="ORF">DT376_12465</name>
    <name evidence="2" type="ORF">GNQ48_01050</name>
    <name evidence="3" type="ORF">GUL26_20730</name>
    <name evidence="7" type="ORF">L4V69_22240</name>
    <name evidence="1" type="ORF">PAERUG_P19_London_7_VIM_2_05_10_06395</name>
</gene>
<dbReference type="Proteomes" id="UP000433532">
    <property type="component" value="Unassembled WGS sequence"/>
</dbReference>
<proteinExistence type="predicted"/>
<evidence type="ECO:0000313" key="5">
    <source>
        <dbReference type="EMBL" id="RCI74537.1"/>
    </source>
</evidence>
<name>A0A072ZI04_PSEAI</name>
<sequence>MDWVELAVAQFCQDLRVSVPAPLARVVQLDFEDSGTLQLERHGEQLSLWLACDLAWHQAYRGTLRALRLCHARAAGSLPLRCAWSGESRLLLCITLEARQVGIPTLHQALQALRSARSEVLAA</sequence>
<evidence type="ECO:0000313" key="3">
    <source>
        <dbReference type="EMBL" id="MZZ14676.1"/>
    </source>
</evidence>
<dbReference type="EMBL" id="CP136986">
    <property type="protein sequence ID" value="WOS75223.1"/>
    <property type="molecule type" value="Genomic_DNA"/>
</dbReference>
<dbReference type="NCBIfam" id="TIGR02503">
    <property type="entry name" value="type_III_SycN"/>
    <property type="match status" value="1"/>
</dbReference>
<dbReference type="SUPFAM" id="SSF69635">
    <property type="entry name" value="Type III secretory system chaperone-like"/>
    <property type="match status" value="1"/>
</dbReference>
<dbReference type="Proteomes" id="UP000644192">
    <property type="component" value="Unassembled WGS sequence"/>
</dbReference>
<evidence type="ECO:0000313" key="9">
    <source>
        <dbReference type="Proteomes" id="UP000194857"/>
    </source>
</evidence>
<dbReference type="EMBL" id="RBSQ01000452">
    <property type="protein sequence ID" value="RMS57780.1"/>
    <property type="molecule type" value="Genomic_DNA"/>
</dbReference>
<evidence type="ECO:0000313" key="10">
    <source>
        <dbReference type="Proteomes" id="UP000253594"/>
    </source>
</evidence>
<dbReference type="GO" id="GO:0009306">
    <property type="term" value="P:protein secretion"/>
    <property type="evidence" value="ECO:0007669"/>
    <property type="project" value="InterPro"/>
</dbReference>
<dbReference type="OMA" id="DLGMEMS"/>
<reference evidence="7" key="9">
    <citation type="submission" date="2023-06" db="EMBL/GenBank/DDBJ databases">
        <authorList>
            <consortium name="Clinical and Environmental Microbiology Branch: Whole genome sequencing antimicrobial resistance pathogens in the healthcare setting"/>
        </authorList>
    </citation>
    <scope>NUCLEOTIDE SEQUENCE</scope>
    <source>
        <strain evidence="7">2021CK-01020</strain>
    </source>
</reference>
<reference evidence="8" key="1">
    <citation type="submission" date="2015-06" db="EMBL/GenBank/DDBJ databases">
        <authorList>
            <person name="Radhakrishnan Rajesh"/>
            <person name="Underwood Anthony"/>
            <person name="Al-Shahib Ali"/>
        </authorList>
    </citation>
    <scope>NUCLEOTIDE SEQUENCE [LARGE SCALE GENOMIC DNA]</scope>
    <source>
        <strain evidence="8">P19_London_7_VIM_2_05_10</strain>
    </source>
</reference>
<evidence type="ECO:0000313" key="2">
    <source>
        <dbReference type="EMBL" id="MUI33575.1"/>
    </source>
</evidence>
<accession>A0A072ZI04</accession>
<organism evidence="4 9">
    <name type="scientific">Pseudomonas aeruginosa</name>
    <dbReference type="NCBI Taxonomy" id="287"/>
    <lineage>
        <taxon>Bacteria</taxon>
        <taxon>Pseudomonadati</taxon>
        <taxon>Pseudomonadota</taxon>
        <taxon>Gammaproteobacteria</taxon>
        <taxon>Pseudomonadales</taxon>
        <taxon>Pseudomonadaceae</taxon>
        <taxon>Pseudomonas</taxon>
    </lineage>
</organism>
<evidence type="ECO:0000313" key="4">
    <source>
        <dbReference type="EMBL" id="OTI56389.1"/>
    </source>
</evidence>
<reference evidence="4" key="3">
    <citation type="submission" date="2017-05" db="EMBL/GenBank/DDBJ databases">
        <authorList>
            <person name="Song R."/>
            <person name="Chenine A.L."/>
            <person name="Ruprecht R.M."/>
        </authorList>
    </citation>
    <scope>NUCLEOTIDE SEQUENCE [LARGE SCALE GENOMIC DNA]</scope>
    <source>
        <strain evidence="4">S567_C10_BS</strain>
    </source>
</reference>
<evidence type="ECO:0000313" key="12">
    <source>
        <dbReference type="Proteomes" id="UP000433532"/>
    </source>
</evidence>
<dbReference type="EMBL" id="NFFZ01000022">
    <property type="protein sequence ID" value="OTI56389.1"/>
    <property type="molecule type" value="Genomic_DNA"/>
</dbReference>
<reference evidence="5 10" key="5">
    <citation type="submission" date="2018-07" db="EMBL/GenBank/DDBJ databases">
        <title>Mechanisms of high-level aminoglycoside resistance among Gram-negative pathogens in Brazil.</title>
        <authorList>
            <person name="Ballaben A.S."/>
            <person name="Darini A.L.C."/>
            <person name="Doi Y."/>
        </authorList>
    </citation>
    <scope>NUCLEOTIDE SEQUENCE [LARGE SCALE GENOMIC DNA]</scope>
    <source>
        <strain evidence="5 10">B2-305</strain>
    </source>
</reference>
<reference evidence="6 11" key="6">
    <citation type="submission" date="2018-08" db="EMBL/GenBank/DDBJ databases">
        <title>Recombination of ecologically and evolutionarily significant loci maintains genetic cohesion in the Pseudomonas syringae species complex.</title>
        <authorList>
            <person name="Dillon M."/>
            <person name="Thakur S."/>
            <person name="Almeida R.N.D."/>
            <person name="Weir B.S."/>
            <person name="Guttman D.S."/>
        </authorList>
    </citation>
    <scope>NUCLEOTIDE SEQUENCE [LARGE SCALE GENOMIC DNA]</scope>
    <source>
        <strain evidence="6 11">ICMP 7846</strain>
    </source>
</reference>
<dbReference type="EMBL" id="WXZT01000014">
    <property type="protein sequence ID" value="MZZ14676.1"/>
    <property type="molecule type" value="Genomic_DNA"/>
</dbReference>
<evidence type="ECO:0000313" key="11">
    <source>
        <dbReference type="Proteomes" id="UP000270834"/>
    </source>
</evidence>
<dbReference type="Gene3D" id="3.30.1460.10">
    <property type="match status" value="1"/>
</dbReference>
<dbReference type="Proteomes" id="UP000045039">
    <property type="component" value="Unassembled WGS sequence"/>
</dbReference>
<dbReference type="RefSeq" id="WP_003087694.1">
    <property type="nucleotide sequence ID" value="NZ_AP014622.1"/>
</dbReference>
<dbReference type="InterPro" id="IPR012673">
    <property type="entry name" value="T3SS_SynN"/>
</dbReference>
<evidence type="ECO:0000313" key="1">
    <source>
        <dbReference type="EMBL" id="CRQ01935.1"/>
    </source>
</evidence>
<dbReference type="Proteomes" id="UP001297540">
    <property type="component" value="Chromosome"/>
</dbReference>